<proteinExistence type="predicted"/>
<name>A0ABV0S793_9TELE</name>
<accession>A0ABV0S793</accession>
<evidence type="ECO:0000313" key="2">
    <source>
        <dbReference type="Proteomes" id="UP001434883"/>
    </source>
</evidence>
<dbReference type="Proteomes" id="UP001434883">
    <property type="component" value="Unassembled WGS sequence"/>
</dbReference>
<protein>
    <submittedName>
        <fullName evidence="1">Uncharacterized protein</fullName>
    </submittedName>
</protein>
<comment type="caution">
    <text evidence="1">The sequence shown here is derived from an EMBL/GenBank/DDBJ whole genome shotgun (WGS) entry which is preliminary data.</text>
</comment>
<evidence type="ECO:0000313" key="1">
    <source>
        <dbReference type="EMBL" id="MEQ2215766.1"/>
    </source>
</evidence>
<gene>
    <name evidence="1" type="ORF">XENOCAPTIV_005710</name>
</gene>
<dbReference type="EMBL" id="JAHRIN010068840">
    <property type="protein sequence ID" value="MEQ2215766.1"/>
    <property type="molecule type" value="Genomic_DNA"/>
</dbReference>
<keyword evidence="2" id="KW-1185">Reference proteome</keyword>
<sequence length="120" mass="13427">MGELERLQLHSGTVWNPPVTQTKQYNIGVHFYSSGRCRYKKNYIYRPIISAVPIYPPSLVKCTVEIKEHDPLSAAGIVQMTVGLQVYEGIFNSNSPAISQLKGLLIVYCLLTQVGQQESL</sequence>
<reference evidence="1 2" key="1">
    <citation type="submission" date="2021-06" db="EMBL/GenBank/DDBJ databases">
        <authorList>
            <person name="Palmer J.M."/>
        </authorList>
    </citation>
    <scope>NUCLEOTIDE SEQUENCE [LARGE SCALE GENOMIC DNA]</scope>
    <source>
        <strain evidence="1 2">XC_2019</strain>
        <tissue evidence="1">Muscle</tissue>
    </source>
</reference>
<organism evidence="1 2">
    <name type="scientific">Xenoophorus captivus</name>
    <dbReference type="NCBI Taxonomy" id="1517983"/>
    <lineage>
        <taxon>Eukaryota</taxon>
        <taxon>Metazoa</taxon>
        <taxon>Chordata</taxon>
        <taxon>Craniata</taxon>
        <taxon>Vertebrata</taxon>
        <taxon>Euteleostomi</taxon>
        <taxon>Actinopterygii</taxon>
        <taxon>Neopterygii</taxon>
        <taxon>Teleostei</taxon>
        <taxon>Neoteleostei</taxon>
        <taxon>Acanthomorphata</taxon>
        <taxon>Ovalentaria</taxon>
        <taxon>Atherinomorphae</taxon>
        <taxon>Cyprinodontiformes</taxon>
        <taxon>Goodeidae</taxon>
        <taxon>Xenoophorus</taxon>
    </lineage>
</organism>